<reference evidence="8 9" key="1">
    <citation type="submission" date="2024-10" db="EMBL/GenBank/DDBJ databases">
        <authorList>
            <person name="Kim D."/>
        </authorList>
    </citation>
    <scope>NUCLEOTIDE SEQUENCE [LARGE SCALE GENOMIC DNA]</scope>
    <source>
        <strain evidence="8">BH-2024</strain>
    </source>
</reference>
<dbReference type="Pfam" id="PF02892">
    <property type="entry name" value="zf-BED"/>
    <property type="match status" value="1"/>
</dbReference>
<evidence type="ECO:0000256" key="2">
    <source>
        <dbReference type="ARBA" id="ARBA00022771"/>
    </source>
</evidence>
<dbReference type="SUPFAM" id="SSF57667">
    <property type="entry name" value="beta-beta-alpha zinc fingers"/>
    <property type="match status" value="1"/>
</dbReference>
<dbReference type="GO" id="GO:0008270">
    <property type="term" value="F:zinc ion binding"/>
    <property type="evidence" value="ECO:0007669"/>
    <property type="project" value="UniProtKB-KW"/>
</dbReference>
<evidence type="ECO:0000313" key="8">
    <source>
        <dbReference type="EMBL" id="KAL3109938.1"/>
    </source>
</evidence>
<dbReference type="PROSITE" id="PS50808">
    <property type="entry name" value="ZF_BED"/>
    <property type="match status" value="1"/>
</dbReference>
<evidence type="ECO:0000256" key="6">
    <source>
        <dbReference type="SAM" id="MobiDB-lite"/>
    </source>
</evidence>
<protein>
    <recommendedName>
        <fullName evidence="7">BED-type domain-containing protein</fullName>
    </recommendedName>
</protein>
<accession>A0ABD2L479</accession>
<feature type="domain" description="BED-type" evidence="7">
    <location>
        <begin position="1"/>
        <end position="51"/>
    </location>
</feature>
<comment type="caution">
    <text evidence="8">The sequence shown here is derived from an EMBL/GenBank/DDBJ whole genome shotgun (WGS) entry which is preliminary data.</text>
</comment>
<proteinExistence type="predicted"/>
<organism evidence="8 9">
    <name type="scientific">Heterodera trifolii</name>
    <dbReference type="NCBI Taxonomy" id="157864"/>
    <lineage>
        <taxon>Eukaryota</taxon>
        <taxon>Metazoa</taxon>
        <taxon>Ecdysozoa</taxon>
        <taxon>Nematoda</taxon>
        <taxon>Chromadorea</taxon>
        <taxon>Rhabditida</taxon>
        <taxon>Tylenchina</taxon>
        <taxon>Tylenchomorpha</taxon>
        <taxon>Tylenchoidea</taxon>
        <taxon>Heteroderidae</taxon>
        <taxon>Heteroderinae</taxon>
        <taxon>Heterodera</taxon>
    </lineage>
</organism>
<keyword evidence="9" id="KW-1185">Reference proteome</keyword>
<name>A0ABD2L479_9BILA</name>
<keyword evidence="3" id="KW-0862">Zinc</keyword>
<gene>
    <name evidence="8" type="ORF">niasHT_017311</name>
</gene>
<evidence type="ECO:0000256" key="1">
    <source>
        <dbReference type="ARBA" id="ARBA00022723"/>
    </source>
</evidence>
<evidence type="ECO:0000256" key="4">
    <source>
        <dbReference type="PROSITE-ProRule" id="PRU00027"/>
    </source>
</evidence>
<dbReference type="AlphaFoldDB" id="A0ABD2L479"/>
<keyword evidence="2 4" id="KW-0863">Zinc-finger</keyword>
<evidence type="ECO:0000313" key="9">
    <source>
        <dbReference type="Proteomes" id="UP001620626"/>
    </source>
</evidence>
<evidence type="ECO:0000259" key="7">
    <source>
        <dbReference type="PROSITE" id="PS50808"/>
    </source>
</evidence>
<feature type="coiled-coil region" evidence="5">
    <location>
        <begin position="37"/>
        <end position="64"/>
    </location>
</feature>
<feature type="region of interest" description="Disordered" evidence="6">
    <location>
        <begin position="77"/>
        <end position="106"/>
    </location>
</feature>
<evidence type="ECO:0000256" key="5">
    <source>
        <dbReference type="SAM" id="Coils"/>
    </source>
</evidence>
<dbReference type="Proteomes" id="UP001620626">
    <property type="component" value="Unassembled WGS sequence"/>
</dbReference>
<dbReference type="InterPro" id="IPR036236">
    <property type="entry name" value="Znf_C2H2_sf"/>
</dbReference>
<keyword evidence="5" id="KW-0175">Coiled coil</keyword>
<keyword evidence="1" id="KW-0479">Metal-binding</keyword>
<evidence type="ECO:0000256" key="3">
    <source>
        <dbReference type="ARBA" id="ARBA00022833"/>
    </source>
</evidence>
<dbReference type="InterPro" id="IPR003656">
    <property type="entry name" value="Znf_BED"/>
</dbReference>
<dbReference type="EMBL" id="JBICBT010000551">
    <property type="protein sequence ID" value="KAL3109938.1"/>
    <property type="molecule type" value="Genomic_DNA"/>
</dbReference>
<sequence>MDSVWQYFNHLPNNYAKCKNCDWNQQQDKTKSTKNMIRHLEKFHKELELERKKAKDKKLEAMEKALATIPKITQFASSDPTKCTQKDEDIDGSSSSQPSLKRGRICSGENQQTIVENFCE</sequence>